<dbReference type="RefSeq" id="WP_055531162.1">
    <property type="nucleotide sequence ID" value="NZ_CP023695.1"/>
</dbReference>
<feature type="transmembrane region" description="Helical" evidence="6">
    <location>
        <begin position="72"/>
        <end position="90"/>
    </location>
</feature>
<evidence type="ECO:0000256" key="1">
    <source>
        <dbReference type="ARBA" id="ARBA00004651"/>
    </source>
</evidence>
<dbReference type="InterPro" id="IPR020846">
    <property type="entry name" value="MFS_dom"/>
</dbReference>
<keyword evidence="9" id="KW-1185">Reference proteome</keyword>
<feature type="transmembrane region" description="Helical" evidence="6">
    <location>
        <begin position="196"/>
        <end position="216"/>
    </location>
</feature>
<feature type="domain" description="Major facilitator superfamily (MFS) profile" evidence="7">
    <location>
        <begin position="6"/>
        <end position="511"/>
    </location>
</feature>
<sequence>MRPWGVLGVLSLALMLLGVDQTVLNVALPEMQDDLGLGAAQLQWVVGAHTLALAAGVLAAGNWGDRRGRRGALIAGLVVCGAASVLGAVAEGPAGVIAARALMGAGAAFMMPATLSILVHVFTDAARQRLAVTIWATVAGVGVLVGPVLGGWLLEHYSWRACFWGNVPLVLLTLLCVPLVVPPCREEEAPAPDPVGLILSSAGLSAVVWSFIQAPARGWTDGVVLAVAAVGLVLLAVMLCWERRAPAPMLPLGLFRHRGYAVAAASLSLLFFALVGSTFLLTFYLQGVRGMTPLGAGRTMLIGGLGVAVGGLISAVATRRAEARWVMVAGLSSCAGAFLLLAGTTTDSGAGRIHVFLVLVGVGAGLTGGPATGLIMRAVPQGRAGVGAGVNDAVRSLGSTAGVAVLGSVFNTVYSGRMAGASGGGSGQGSGGGARDHLLSALAEAKLMAASAPVGSTGGGQSRAHRMELARRLVDDAAQAFLAGLRTTAWVSACVCAVGVCLVLLALPREGRRAKAADAVAAPVLTARPGEAG</sequence>
<feature type="transmembrane region" description="Helical" evidence="6">
    <location>
        <begin position="489"/>
        <end position="507"/>
    </location>
</feature>
<dbReference type="InterPro" id="IPR036259">
    <property type="entry name" value="MFS_trans_sf"/>
</dbReference>
<name>A0A5J6H885_STRAD</name>
<dbReference type="Pfam" id="PF07690">
    <property type="entry name" value="MFS_1"/>
    <property type="match status" value="1"/>
</dbReference>
<dbReference type="PANTHER" id="PTHR42718:SF42">
    <property type="entry name" value="EXPORT PROTEIN"/>
    <property type="match status" value="1"/>
</dbReference>
<evidence type="ECO:0000256" key="5">
    <source>
        <dbReference type="ARBA" id="ARBA00023251"/>
    </source>
</evidence>
<protein>
    <submittedName>
        <fullName evidence="8">MFS transporter</fullName>
    </submittedName>
</protein>
<evidence type="ECO:0000256" key="2">
    <source>
        <dbReference type="ARBA" id="ARBA00022692"/>
    </source>
</evidence>
<dbReference type="PANTHER" id="PTHR42718">
    <property type="entry name" value="MAJOR FACILITATOR SUPERFAMILY MULTIDRUG TRANSPORTER MFSC"/>
    <property type="match status" value="1"/>
</dbReference>
<dbReference type="GO" id="GO:0005886">
    <property type="term" value="C:plasma membrane"/>
    <property type="evidence" value="ECO:0007669"/>
    <property type="project" value="UniProtKB-SubCell"/>
</dbReference>
<comment type="subcellular location">
    <subcellularLocation>
        <location evidence="1">Cell membrane</location>
        <topology evidence="1">Multi-pass membrane protein</topology>
    </subcellularLocation>
</comment>
<dbReference type="PRINTS" id="PR01036">
    <property type="entry name" value="TCRTETB"/>
</dbReference>
<feature type="transmembrane region" description="Helical" evidence="6">
    <location>
        <begin position="102"/>
        <end position="123"/>
    </location>
</feature>
<keyword evidence="2 6" id="KW-0812">Transmembrane</keyword>
<evidence type="ECO:0000313" key="9">
    <source>
        <dbReference type="Proteomes" id="UP000326553"/>
    </source>
</evidence>
<keyword evidence="3 6" id="KW-1133">Transmembrane helix</keyword>
<feature type="transmembrane region" description="Helical" evidence="6">
    <location>
        <begin position="325"/>
        <end position="343"/>
    </location>
</feature>
<organism evidence="8 9">
    <name type="scientific">Streptomyces alboniger</name>
    <dbReference type="NCBI Taxonomy" id="132473"/>
    <lineage>
        <taxon>Bacteria</taxon>
        <taxon>Bacillati</taxon>
        <taxon>Actinomycetota</taxon>
        <taxon>Actinomycetes</taxon>
        <taxon>Kitasatosporales</taxon>
        <taxon>Streptomycetaceae</taxon>
        <taxon>Streptomyces</taxon>
        <taxon>Streptomyces aurantiacus group</taxon>
    </lineage>
</organism>
<dbReference type="InterPro" id="IPR011701">
    <property type="entry name" value="MFS"/>
</dbReference>
<feature type="transmembrane region" description="Helical" evidence="6">
    <location>
        <begin position="355"/>
        <end position="376"/>
    </location>
</feature>
<keyword evidence="4 6" id="KW-0472">Membrane</keyword>
<keyword evidence="5" id="KW-0046">Antibiotic resistance</keyword>
<feature type="transmembrane region" description="Helical" evidence="6">
    <location>
        <begin position="297"/>
        <end position="318"/>
    </location>
</feature>
<feature type="transmembrane region" description="Helical" evidence="6">
    <location>
        <begin position="166"/>
        <end position="184"/>
    </location>
</feature>
<dbReference type="AlphaFoldDB" id="A0A5J6H885"/>
<accession>A0A5J6H885</accession>
<evidence type="ECO:0000313" key="8">
    <source>
        <dbReference type="EMBL" id="QEV16286.1"/>
    </source>
</evidence>
<dbReference type="Proteomes" id="UP000326553">
    <property type="component" value="Chromosome"/>
</dbReference>
<feature type="transmembrane region" description="Helical" evidence="6">
    <location>
        <begin position="130"/>
        <end position="154"/>
    </location>
</feature>
<dbReference type="SUPFAM" id="SSF103473">
    <property type="entry name" value="MFS general substrate transporter"/>
    <property type="match status" value="1"/>
</dbReference>
<dbReference type="PROSITE" id="PS50850">
    <property type="entry name" value="MFS"/>
    <property type="match status" value="1"/>
</dbReference>
<dbReference type="Gene3D" id="1.20.1720.10">
    <property type="entry name" value="Multidrug resistance protein D"/>
    <property type="match status" value="1"/>
</dbReference>
<feature type="transmembrane region" description="Helical" evidence="6">
    <location>
        <begin position="222"/>
        <end position="241"/>
    </location>
</feature>
<dbReference type="KEGG" id="salw:CP975_01085"/>
<reference evidence="8 9" key="1">
    <citation type="submission" date="2017-09" db="EMBL/GenBank/DDBJ databases">
        <authorList>
            <person name="Lee N."/>
            <person name="Cho B.-K."/>
        </authorList>
    </citation>
    <scope>NUCLEOTIDE SEQUENCE [LARGE SCALE GENOMIC DNA]</scope>
    <source>
        <strain evidence="8 9">ATCC 12461</strain>
    </source>
</reference>
<evidence type="ECO:0000256" key="6">
    <source>
        <dbReference type="SAM" id="Phobius"/>
    </source>
</evidence>
<dbReference type="GO" id="GO:0046677">
    <property type="term" value="P:response to antibiotic"/>
    <property type="evidence" value="ECO:0007669"/>
    <property type="project" value="UniProtKB-KW"/>
</dbReference>
<dbReference type="OrthoDB" id="9781469at2"/>
<evidence type="ECO:0000256" key="3">
    <source>
        <dbReference type="ARBA" id="ARBA00022989"/>
    </source>
</evidence>
<gene>
    <name evidence="8" type="ORF">CP975_01085</name>
</gene>
<evidence type="ECO:0000259" key="7">
    <source>
        <dbReference type="PROSITE" id="PS50850"/>
    </source>
</evidence>
<dbReference type="GO" id="GO:0022857">
    <property type="term" value="F:transmembrane transporter activity"/>
    <property type="evidence" value="ECO:0007669"/>
    <property type="project" value="InterPro"/>
</dbReference>
<dbReference type="Gene3D" id="1.20.1250.20">
    <property type="entry name" value="MFS general substrate transporter like domains"/>
    <property type="match status" value="1"/>
</dbReference>
<feature type="transmembrane region" description="Helical" evidence="6">
    <location>
        <begin position="41"/>
        <end position="60"/>
    </location>
</feature>
<feature type="transmembrane region" description="Helical" evidence="6">
    <location>
        <begin position="397"/>
        <end position="414"/>
    </location>
</feature>
<evidence type="ECO:0000256" key="4">
    <source>
        <dbReference type="ARBA" id="ARBA00023136"/>
    </source>
</evidence>
<dbReference type="CDD" id="cd17321">
    <property type="entry name" value="MFS_MMR_MDR_like"/>
    <property type="match status" value="1"/>
</dbReference>
<proteinExistence type="predicted"/>
<feature type="transmembrane region" description="Helical" evidence="6">
    <location>
        <begin position="262"/>
        <end position="285"/>
    </location>
</feature>
<dbReference type="EMBL" id="CP023695">
    <property type="protein sequence ID" value="QEV16286.1"/>
    <property type="molecule type" value="Genomic_DNA"/>
</dbReference>